<gene>
    <name evidence="1" type="ORF">CORC01_13458</name>
</gene>
<proteinExistence type="predicted"/>
<dbReference type="GeneID" id="34566585"/>
<accession>A0A1G4AQ04</accession>
<protein>
    <submittedName>
        <fullName evidence="1">Uncharacterized protein</fullName>
    </submittedName>
</protein>
<keyword evidence="2" id="KW-1185">Reference proteome</keyword>
<dbReference type="STRING" id="1209926.A0A1G4AQ04"/>
<organism evidence="1 2">
    <name type="scientific">Colletotrichum orchidophilum</name>
    <dbReference type="NCBI Taxonomy" id="1209926"/>
    <lineage>
        <taxon>Eukaryota</taxon>
        <taxon>Fungi</taxon>
        <taxon>Dikarya</taxon>
        <taxon>Ascomycota</taxon>
        <taxon>Pezizomycotina</taxon>
        <taxon>Sordariomycetes</taxon>
        <taxon>Hypocreomycetidae</taxon>
        <taxon>Glomerellales</taxon>
        <taxon>Glomerellaceae</taxon>
        <taxon>Colletotrichum</taxon>
    </lineage>
</organism>
<dbReference type="EMBL" id="MJBS01000193">
    <property type="protein sequence ID" value="OHE91258.1"/>
    <property type="molecule type" value="Genomic_DNA"/>
</dbReference>
<dbReference type="RefSeq" id="XP_022468431.1">
    <property type="nucleotide sequence ID" value="XM_022625075.1"/>
</dbReference>
<dbReference type="OrthoDB" id="415825at2759"/>
<name>A0A1G4AQ04_9PEZI</name>
<sequence length="306" mass="33785">MASTTQSLEGGVEIAKSPEWLALKSWVLSMIADYIWRPFDAIAVELVRTDYEIACVFETDLHEPARYEALTVPNDLARVLRQPLAGILITIREYRRKARDLRRDGQDSGRRAVPHGFRHIGISVGGQQNKDPINRIVAVREAAGTRHSSSSSKTHPVAIVASEKERILETVRIAAPIYSRSIKSLRQISRFYDAEVSQDTYPALLHVSMTKWKRIRGMLFWVMLVATPNAAADAKGQLARRKMAVMGLPTGFEVFALGCRASRPFGACSGGSPGREATPGCRGLRVARSEVWVADLRPGTAYGISV</sequence>
<evidence type="ECO:0000313" key="2">
    <source>
        <dbReference type="Proteomes" id="UP000176998"/>
    </source>
</evidence>
<dbReference type="AlphaFoldDB" id="A0A1G4AQ04"/>
<dbReference type="Proteomes" id="UP000176998">
    <property type="component" value="Unassembled WGS sequence"/>
</dbReference>
<comment type="caution">
    <text evidence="1">The sequence shown here is derived from an EMBL/GenBank/DDBJ whole genome shotgun (WGS) entry which is preliminary data.</text>
</comment>
<reference evidence="1 2" key="1">
    <citation type="submission" date="2016-09" db="EMBL/GenBank/DDBJ databases">
        <authorList>
            <person name="Capua I."/>
            <person name="De Benedictis P."/>
            <person name="Joannis T."/>
            <person name="Lombin L.H."/>
            <person name="Cattoli G."/>
        </authorList>
    </citation>
    <scope>NUCLEOTIDE SEQUENCE [LARGE SCALE GENOMIC DNA]</scope>
    <source>
        <strain evidence="1 2">IMI 309357</strain>
    </source>
</reference>
<evidence type="ECO:0000313" key="1">
    <source>
        <dbReference type="EMBL" id="OHE91258.1"/>
    </source>
</evidence>